<name>A0A090SPW9_9VIBR</name>
<evidence type="ECO:0000313" key="2">
    <source>
        <dbReference type="Proteomes" id="UP000029228"/>
    </source>
</evidence>
<organism evidence="1 2">
    <name type="scientific">Vibrio maritimus</name>
    <dbReference type="NCBI Taxonomy" id="990268"/>
    <lineage>
        <taxon>Bacteria</taxon>
        <taxon>Pseudomonadati</taxon>
        <taxon>Pseudomonadota</taxon>
        <taxon>Gammaproteobacteria</taxon>
        <taxon>Vibrionales</taxon>
        <taxon>Vibrionaceae</taxon>
        <taxon>Vibrio</taxon>
    </lineage>
</organism>
<dbReference type="EMBL" id="BBMR01000008">
    <property type="protein sequence ID" value="GAL21422.1"/>
    <property type="molecule type" value="Genomic_DNA"/>
</dbReference>
<dbReference type="Proteomes" id="UP000029228">
    <property type="component" value="Unassembled WGS sequence"/>
</dbReference>
<dbReference type="STRING" id="990268.JCM19235_4904"/>
<comment type="caution">
    <text evidence="1">The sequence shown here is derived from an EMBL/GenBank/DDBJ whole genome shotgun (WGS) entry which is preliminary data.</text>
</comment>
<protein>
    <submittedName>
        <fullName evidence="1">Uncharacterized protein</fullName>
    </submittedName>
</protein>
<sequence length="37" mass="4082">MSLQIVNRIKNARLEAKPSAITASRFVKIATVVSLVR</sequence>
<proteinExistence type="predicted"/>
<accession>A0A090SPW9</accession>
<keyword evidence="2" id="KW-1185">Reference proteome</keyword>
<gene>
    <name evidence="1" type="ORF">JCM19235_4904</name>
</gene>
<evidence type="ECO:0000313" key="1">
    <source>
        <dbReference type="EMBL" id="GAL21422.1"/>
    </source>
</evidence>
<reference evidence="1 2" key="2">
    <citation type="submission" date="2014-09" db="EMBL/GenBank/DDBJ databases">
        <authorList>
            <consortium name="NBRP consortium"/>
            <person name="Sawabe T."/>
            <person name="Meirelles P."/>
            <person name="Nakanishi M."/>
            <person name="Sayaka M."/>
            <person name="Hattori M."/>
            <person name="Ohkuma M."/>
        </authorList>
    </citation>
    <scope>NUCLEOTIDE SEQUENCE [LARGE SCALE GENOMIC DNA]</scope>
    <source>
        <strain evidence="2">JCM19235</strain>
    </source>
</reference>
<dbReference type="AlphaFoldDB" id="A0A090SPW9"/>
<reference evidence="1 2" key="1">
    <citation type="submission" date="2014-09" db="EMBL/GenBank/DDBJ databases">
        <title>Vibrio maritimus JCM 19235. (C45) whole genome shotgun sequence.</title>
        <authorList>
            <person name="Sawabe T."/>
            <person name="Meirelles P."/>
            <person name="Nakanishi M."/>
            <person name="Sayaka M."/>
            <person name="Hattori M."/>
            <person name="Ohkuma M."/>
        </authorList>
    </citation>
    <scope>NUCLEOTIDE SEQUENCE [LARGE SCALE GENOMIC DNA]</scope>
    <source>
        <strain evidence="2">JCM19235</strain>
    </source>
</reference>